<proteinExistence type="predicted"/>
<feature type="transmembrane region" description="Helical" evidence="6">
    <location>
        <begin position="150"/>
        <end position="171"/>
    </location>
</feature>
<gene>
    <name evidence="7" type="ORF">H9888_01260</name>
</gene>
<sequence length="217" mass="23674">MTPLIFLLQGLLVGFLASVPLGPIGVICIQRTLSGTHKSGFASGLGAATADTIFASLAVFSLSFLTDFMELHKHWFTAIGGLLVIALGFSIFYKRVKRPSQRRQTKSSLLSDYLSILLLTLTNPAYILVFITLFAALGISSEGHSTLTNLGLLVGVLCGAACWWFTLTYAVSKLRRKFRLRHLWWINKITGVVIILFGILLVLSLVVNLGPVGRILP</sequence>
<evidence type="ECO:0000313" key="7">
    <source>
        <dbReference type="EMBL" id="HIW10104.1"/>
    </source>
</evidence>
<name>A0A9D1QCH4_9BACT</name>
<evidence type="ECO:0000256" key="5">
    <source>
        <dbReference type="ARBA" id="ARBA00023136"/>
    </source>
</evidence>
<reference evidence="7" key="2">
    <citation type="submission" date="2021-04" db="EMBL/GenBank/DDBJ databases">
        <authorList>
            <person name="Gilroy R."/>
        </authorList>
    </citation>
    <scope>NUCLEOTIDE SEQUENCE</scope>
    <source>
        <strain evidence="7">ChiBcec15-1070</strain>
    </source>
</reference>
<comment type="subcellular location">
    <subcellularLocation>
        <location evidence="1">Cell membrane</location>
        <topology evidence="1">Multi-pass membrane protein</topology>
    </subcellularLocation>
</comment>
<dbReference type="AlphaFoldDB" id="A0A9D1QCH4"/>
<keyword evidence="5 6" id="KW-0472">Membrane</keyword>
<feature type="transmembrane region" description="Helical" evidence="6">
    <location>
        <begin position="114"/>
        <end position="138"/>
    </location>
</feature>
<dbReference type="GO" id="GO:0015171">
    <property type="term" value="F:amino acid transmembrane transporter activity"/>
    <property type="evidence" value="ECO:0007669"/>
    <property type="project" value="TreeGrafter"/>
</dbReference>
<keyword evidence="3 6" id="KW-0812">Transmembrane</keyword>
<protein>
    <submittedName>
        <fullName evidence="7">LysE family translocator</fullName>
    </submittedName>
</protein>
<feature type="transmembrane region" description="Helical" evidence="6">
    <location>
        <begin position="6"/>
        <end position="29"/>
    </location>
</feature>
<dbReference type="Proteomes" id="UP000823926">
    <property type="component" value="Unassembled WGS sequence"/>
</dbReference>
<accession>A0A9D1QCH4</accession>
<evidence type="ECO:0000256" key="4">
    <source>
        <dbReference type="ARBA" id="ARBA00022989"/>
    </source>
</evidence>
<dbReference type="PANTHER" id="PTHR30086">
    <property type="entry name" value="ARGININE EXPORTER PROTEIN ARGO"/>
    <property type="match status" value="1"/>
</dbReference>
<evidence type="ECO:0000256" key="1">
    <source>
        <dbReference type="ARBA" id="ARBA00004651"/>
    </source>
</evidence>
<evidence type="ECO:0000256" key="6">
    <source>
        <dbReference type="SAM" id="Phobius"/>
    </source>
</evidence>
<keyword evidence="4 6" id="KW-1133">Transmembrane helix</keyword>
<feature type="transmembrane region" description="Helical" evidence="6">
    <location>
        <begin position="41"/>
        <end position="62"/>
    </location>
</feature>
<dbReference type="InterPro" id="IPR001123">
    <property type="entry name" value="LeuE-type"/>
</dbReference>
<evidence type="ECO:0000313" key="8">
    <source>
        <dbReference type="Proteomes" id="UP000823926"/>
    </source>
</evidence>
<dbReference type="PANTHER" id="PTHR30086:SF20">
    <property type="entry name" value="ARGININE EXPORTER PROTEIN ARGO-RELATED"/>
    <property type="match status" value="1"/>
</dbReference>
<reference evidence="7" key="1">
    <citation type="journal article" date="2021" name="PeerJ">
        <title>Extensive microbial diversity within the chicken gut microbiome revealed by metagenomics and culture.</title>
        <authorList>
            <person name="Gilroy R."/>
            <person name="Ravi A."/>
            <person name="Getino M."/>
            <person name="Pursley I."/>
            <person name="Horton D.L."/>
            <person name="Alikhan N.F."/>
            <person name="Baker D."/>
            <person name="Gharbi K."/>
            <person name="Hall N."/>
            <person name="Watson M."/>
            <person name="Adriaenssens E.M."/>
            <person name="Foster-Nyarko E."/>
            <person name="Jarju S."/>
            <person name="Secka A."/>
            <person name="Antonio M."/>
            <person name="Oren A."/>
            <person name="Chaudhuri R.R."/>
            <person name="La Ragione R."/>
            <person name="Hildebrand F."/>
            <person name="Pallen M.J."/>
        </authorList>
    </citation>
    <scope>NUCLEOTIDE SEQUENCE</scope>
    <source>
        <strain evidence="7">ChiBcec15-1070</strain>
    </source>
</reference>
<feature type="transmembrane region" description="Helical" evidence="6">
    <location>
        <begin position="183"/>
        <end position="207"/>
    </location>
</feature>
<dbReference type="Pfam" id="PF01810">
    <property type="entry name" value="LysE"/>
    <property type="match status" value="1"/>
</dbReference>
<dbReference type="EMBL" id="DXHL01000006">
    <property type="protein sequence ID" value="HIW10104.1"/>
    <property type="molecule type" value="Genomic_DNA"/>
</dbReference>
<dbReference type="GO" id="GO:0005886">
    <property type="term" value="C:plasma membrane"/>
    <property type="evidence" value="ECO:0007669"/>
    <property type="project" value="UniProtKB-SubCell"/>
</dbReference>
<feature type="transmembrane region" description="Helical" evidence="6">
    <location>
        <begin position="74"/>
        <end position="93"/>
    </location>
</feature>
<evidence type="ECO:0000256" key="3">
    <source>
        <dbReference type="ARBA" id="ARBA00022692"/>
    </source>
</evidence>
<keyword evidence="2" id="KW-1003">Cell membrane</keyword>
<organism evidence="7 8">
    <name type="scientific">Candidatus Rikenella faecigallinarum</name>
    <dbReference type="NCBI Taxonomy" id="2838745"/>
    <lineage>
        <taxon>Bacteria</taxon>
        <taxon>Pseudomonadati</taxon>
        <taxon>Bacteroidota</taxon>
        <taxon>Bacteroidia</taxon>
        <taxon>Bacteroidales</taxon>
        <taxon>Rikenellaceae</taxon>
        <taxon>Rikenella</taxon>
    </lineage>
</organism>
<evidence type="ECO:0000256" key="2">
    <source>
        <dbReference type="ARBA" id="ARBA00022475"/>
    </source>
</evidence>
<comment type="caution">
    <text evidence="7">The sequence shown here is derived from an EMBL/GenBank/DDBJ whole genome shotgun (WGS) entry which is preliminary data.</text>
</comment>